<proteinExistence type="predicted"/>
<organism evidence="1 2">
    <name type="scientific">Cichorium intybus</name>
    <name type="common">Chicory</name>
    <dbReference type="NCBI Taxonomy" id="13427"/>
    <lineage>
        <taxon>Eukaryota</taxon>
        <taxon>Viridiplantae</taxon>
        <taxon>Streptophyta</taxon>
        <taxon>Embryophyta</taxon>
        <taxon>Tracheophyta</taxon>
        <taxon>Spermatophyta</taxon>
        <taxon>Magnoliopsida</taxon>
        <taxon>eudicotyledons</taxon>
        <taxon>Gunneridae</taxon>
        <taxon>Pentapetalae</taxon>
        <taxon>asterids</taxon>
        <taxon>campanulids</taxon>
        <taxon>Asterales</taxon>
        <taxon>Asteraceae</taxon>
        <taxon>Cichorioideae</taxon>
        <taxon>Cichorieae</taxon>
        <taxon>Cichoriinae</taxon>
        <taxon>Cichorium</taxon>
    </lineage>
</organism>
<reference evidence="1 2" key="2">
    <citation type="journal article" date="2022" name="Mol. Ecol. Resour.">
        <title>The genomes of chicory, endive, great burdock and yacon provide insights into Asteraceae paleo-polyploidization history and plant inulin production.</title>
        <authorList>
            <person name="Fan W."/>
            <person name="Wang S."/>
            <person name="Wang H."/>
            <person name="Wang A."/>
            <person name="Jiang F."/>
            <person name="Liu H."/>
            <person name="Zhao H."/>
            <person name="Xu D."/>
            <person name="Zhang Y."/>
        </authorList>
    </citation>
    <scope>NUCLEOTIDE SEQUENCE [LARGE SCALE GENOMIC DNA]</scope>
    <source>
        <strain evidence="2">cv. Punajuju</strain>
        <tissue evidence="1">Leaves</tissue>
    </source>
</reference>
<gene>
    <name evidence="1" type="ORF">L2E82_47982</name>
</gene>
<evidence type="ECO:0000313" key="2">
    <source>
        <dbReference type="Proteomes" id="UP001055811"/>
    </source>
</evidence>
<protein>
    <submittedName>
        <fullName evidence="1">Uncharacterized protein</fullName>
    </submittedName>
</protein>
<reference evidence="2" key="1">
    <citation type="journal article" date="2022" name="Mol. Ecol. Resour.">
        <title>The genomes of chicory, endive, great burdock and yacon provide insights into Asteraceae palaeo-polyploidization history and plant inulin production.</title>
        <authorList>
            <person name="Fan W."/>
            <person name="Wang S."/>
            <person name="Wang H."/>
            <person name="Wang A."/>
            <person name="Jiang F."/>
            <person name="Liu H."/>
            <person name="Zhao H."/>
            <person name="Xu D."/>
            <person name="Zhang Y."/>
        </authorList>
    </citation>
    <scope>NUCLEOTIDE SEQUENCE [LARGE SCALE GENOMIC DNA]</scope>
    <source>
        <strain evidence="2">cv. Punajuju</strain>
    </source>
</reference>
<evidence type="ECO:0000313" key="1">
    <source>
        <dbReference type="EMBL" id="KAI3690008.1"/>
    </source>
</evidence>
<sequence length="124" mass="14258">MKHDRTHQIDDYTITTSLIVHPIDRTDTRSRPFFCRLAILPPYNRLQAGLLEAAISDRLNPTIVEAANSCFMEYQCFRLHLHLKLGIISIMLAGMTYCTHSSETTLRSICRSIRAPTSYSTWRV</sequence>
<accession>A0ACB8YXI3</accession>
<dbReference type="EMBL" id="CM042017">
    <property type="protein sequence ID" value="KAI3690008.1"/>
    <property type="molecule type" value="Genomic_DNA"/>
</dbReference>
<dbReference type="Proteomes" id="UP001055811">
    <property type="component" value="Linkage Group LG09"/>
</dbReference>
<name>A0ACB8YXI3_CICIN</name>
<comment type="caution">
    <text evidence="1">The sequence shown here is derived from an EMBL/GenBank/DDBJ whole genome shotgun (WGS) entry which is preliminary data.</text>
</comment>
<keyword evidence="2" id="KW-1185">Reference proteome</keyword>